<dbReference type="UniPathway" id="UPA00242"/>
<dbReference type="Gene3D" id="3.40.367.20">
    <property type="match status" value="1"/>
</dbReference>
<keyword evidence="7 14" id="KW-0067">ATP-binding</keyword>
<comment type="similarity">
    <text evidence="3 14">Belongs to the hexokinase family.</text>
</comment>
<dbReference type="GO" id="GO:0004340">
    <property type="term" value="F:glucokinase activity"/>
    <property type="evidence" value="ECO:0007669"/>
    <property type="project" value="TreeGrafter"/>
</dbReference>
<dbReference type="GeneID" id="115625213"/>
<reference evidence="18" key="1">
    <citation type="submission" date="2025-08" db="UniProtKB">
        <authorList>
            <consortium name="RefSeq"/>
        </authorList>
    </citation>
    <scope>IDENTIFICATION</scope>
    <source>
        <strain evidence="18">11010-0011.00</strain>
        <tissue evidence="18">Whole body</tissue>
    </source>
</reference>
<dbReference type="FunFam" id="3.30.420.40:FF:000095">
    <property type="entry name" value="Phosphotransferase"/>
    <property type="match status" value="1"/>
</dbReference>
<dbReference type="PROSITE" id="PS51748">
    <property type="entry name" value="HEXOKINASE_2"/>
    <property type="match status" value="1"/>
</dbReference>
<dbReference type="PRINTS" id="PR00475">
    <property type="entry name" value="HEXOKINASE"/>
</dbReference>
<gene>
    <name evidence="18" type="primary">LOC115625213</name>
</gene>
<dbReference type="SUPFAM" id="SSF53067">
    <property type="entry name" value="Actin-like ATPase domain"/>
    <property type="match status" value="2"/>
</dbReference>
<evidence type="ECO:0000256" key="11">
    <source>
        <dbReference type="ARBA" id="ARBA00048160"/>
    </source>
</evidence>
<dbReference type="GO" id="GO:0001678">
    <property type="term" value="P:intracellular glucose homeostasis"/>
    <property type="evidence" value="ECO:0007669"/>
    <property type="project" value="InterPro"/>
</dbReference>
<dbReference type="GO" id="GO:0006096">
    <property type="term" value="P:glycolytic process"/>
    <property type="evidence" value="ECO:0007669"/>
    <property type="project" value="UniProtKB-UniPathway"/>
</dbReference>
<evidence type="ECO:0000313" key="17">
    <source>
        <dbReference type="Proteomes" id="UP000504634"/>
    </source>
</evidence>
<comment type="pathway">
    <text evidence="1">Carbohydrate degradation; glycolysis; D-glyceraldehyde 3-phosphate and glycerone phosphate from D-glucose: step 1/4.</text>
</comment>
<keyword evidence="8 14" id="KW-0324">Glycolysis</keyword>
<dbReference type="InterPro" id="IPR022673">
    <property type="entry name" value="Hexokinase_C"/>
</dbReference>
<dbReference type="GO" id="GO:0005524">
    <property type="term" value="F:ATP binding"/>
    <property type="evidence" value="ECO:0007669"/>
    <property type="project" value="UniProtKB-UniRule"/>
</dbReference>
<dbReference type="PANTHER" id="PTHR19443">
    <property type="entry name" value="HEXOKINASE"/>
    <property type="match status" value="1"/>
</dbReference>
<dbReference type="EC" id="2.7.1.-" evidence="14"/>
<feature type="domain" description="Hexokinase C-terminal" evidence="16">
    <location>
        <begin position="209"/>
        <end position="444"/>
    </location>
</feature>
<evidence type="ECO:0000256" key="3">
    <source>
        <dbReference type="ARBA" id="ARBA00009225"/>
    </source>
</evidence>
<dbReference type="PANTHER" id="PTHR19443:SF16">
    <property type="entry name" value="HEXOKINASE TYPE 1-RELATED"/>
    <property type="match status" value="1"/>
</dbReference>
<dbReference type="GO" id="GO:0005739">
    <property type="term" value="C:mitochondrion"/>
    <property type="evidence" value="ECO:0007669"/>
    <property type="project" value="TreeGrafter"/>
</dbReference>
<dbReference type="InterPro" id="IPR043129">
    <property type="entry name" value="ATPase_NBD"/>
</dbReference>
<evidence type="ECO:0000256" key="9">
    <source>
        <dbReference type="ARBA" id="ARBA00044613"/>
    </source>
</evidence>
<comment type="catalytic activity">
    <reaction evidence="12">
        <text>D-mannose + ATP = D-mannose 6-phosphate + ADP + H(+)</text>
        <dbReference type="Rhea" id="RHEA:11028"/>
        <dbReference type="ChEBI" id="CHEBI:4208"/>
        <dbReference type="ChEBI" id="CHEBI:15378"/>
        <dbReference type="ChEBI" id="CHEBI:30616"/>
        <dbReference type="ChEBI" id="CHEBI:58735"/>
        <dbReference type="ChEBI" id="CHEBI:456216"/>
        <dbReference type="EC" id="2.7.1.1"/>
    </reaction>
    <physiologicalReaction direction="left-to-right" evidence="12">
        <dbReference type="Rhea" id="RHEA:11029"/>
    </physiologicalReaction>
</comment>
<evidence type="ECO:0000259" key="16">
    <source>
        <dbReference type="Pfam" id="PF03727"/>
    </source>
</evidence>
<dbReference type="GO" id="GO:0005829">
    <property type="term" value="C:cytosol"/>
    <property type="evidence" value="ECO:0007669"/>
    <property type="project" value="TreeGrafter"/>
</dbReference>
<evidence type="ECO:0000256" key="12">
    <source>
        <dbReference type="ARBA" id="ARBA00050361"/>
    </source>
</evidence>
<dbReference type="FunFam" id="3.40.367.20:FF:000005">
    <property type="entry name" value="Phosphotransferase"/>
    <property type="match status" value="1"/>
</dbReference>
<evidence type="ECO:0000256" key="2">
    <source>
        <dbReference type="ARBA" id="ARBA00005028"/>
    </source>
</evidence>
<keyword evidence="5 14" id="KW-0547">Nucleotide-binding</keyword>
<evidence type="ECO:0000313" key="18">
    <source>
        <dbReference type="RefSeq" id="XP_030376043.1"/>
    </source>
</evidence>
<comment type="catalytic activity">
    <reaction evidence="10">
        <text>D-fructose + ATP = D-fructose 6-phosphate + ADP + H(+)</text>
        <dbReference type="Rhea" id="RHEA:16125"/>
        <dbReference type="ChEBI" id="CHEBI:15378"/>
        <dbReference type="ChEBI" id="CHEBI:30616"/>
        <dbReference type="ChEBI" id="CHEBI:37721"/>
        <dbReference type="ChEBI" id="CHEBI:61527"/>
        <dbReference type="ChEBI" id="CHEBI:456216"/>
        <dbReference type="EC" id="2.7.1.1"/>
    </reaction>
    <physiologicalReaction direction="left-to-right" evidence="10">
        <dbReference type="Rhea" id="RHEA:16126"/>
    </physiologicalReaction>
</comment>
<keyword evidence="6 14" id="KW-0418">Kinase</keyword>
<sequence>MANVYPEAVCICKKFDLSDAQMQEVVSRLTEEMTMGLTKDTHPRAVVKCWITYVQDLPTGQERGKYLALDLGGTNFRVLLVDLKSETEVDIQSKIYAMEQSLMKGPGKDLFDFIAECLANFVQEQKVENEELPLGFTFSFPVQQLGLANGVLVAWTKGFSCEGVEGRNVVELLQEAIVRRGNLKINIVAILNDTTGTLMSCAFKKLNCRIGLIVGTGCNACYVEKTANAQVYEDYQTSSKPNMIINCEWGAFGDNGVLDFIRTPYDKVVDKSTPNKGRQTFEKCISGMYLGELVRLIMVELKEQGVLFKGVDSQLLQQKWTFESRFLSEVEADPPCSYCKTSKVLDEYGIRCAPDSDKACVRYICETISRRSAKLVACGLACLIKRMNNKDLSVGIDGSVYRFHPKYHDLLIEFMQKLLGPCFNFELVLSEDGSGRGAALIAAVAAQK</sequence>
<dbReference type="GO" id="GO:0005536">
    <property type="term" value="F:D-glucose binding"/>
    <property type="evidence" value="ECO:0007669"/>
    <property type="project" value="InterPro"/>
</dbReference>
<evidence type="ECO:0000256" key="8">
    <source>
        <dbReference type="ARBA" id="ARBA00023152"/>
    </source>
</evidence>
<keyword evidence="17" id="KW-1185">Reference proteome</keyword>
<evidence type="ECO:0000259" key="15">
    <source>
        <dbReference type="Pfam" id="PF00349"/>
    </source>
</evidence>
<dbReference type="CDD" id="cd24019">
    <property type="entry name" value="ASKHA_NBD_HK_meta"/>
    <property type="match status" value="1"/>
</dbReference>
<accession>A0A6J2TLN5</accession>
<evidence type="ECO:0000256" key="10">
    <source>
        <dbReference type="ARBA" id="ARBA00047905"/>
    </source>
</evidence>
<dbReference type="GO" id="GO:0008865">
    <property type="term" value="F:fructokinase activity"/>
    <property type="evidence" value="ECO:0007669"/>
    <property type="project" value="TreeGrafter"/>
</dbReference>
<comment type="pathway">
    <text evidence="2">Carbohydrate metabolism; hexose metabolism.</text>
</comment>
<comment type="catalytic activity">
    <reaction evidence="9">
        <text>a D-hexose + ATP = a D-hexose 6-phosphate + ADP + H(+)</text>
        <dbReference type="Rhea" id="RHEA:22740"/>
        <dbReference type="ChEBI" id="CHEBI:4194"/>
        <dbReference type="ChEBI" id="CHEBI:15378"/>
        <dbReference type="ChEBI" id="CHEBI:30616"/>
        <dbReference type="ChEBI" id="CHEBI:229467"/>
        <dbReference type="ChEBI" id="CHEBI:456216"/>
        <dbReference type="EC" id="2.7.1.1"/>
    </reaction>
    <physiologicalReaction direction="left-to-right" evidence="9">
        <dbReference type="Rhea" id="RHEA:22741"/>
    </physiologicalReaction>
</comment>
<dbReference type="UniPathway" id="UPA00109">
    <property type="reaction ID" value="UER00180"/>
</dbReference>
<dbReference type="OrthoDB" id="419537at2759"/>
<dbReference type="Pfam" id="PF03727">
    <property type="entry name" value="Hexokinase_2"/>
    <property type="match status" value="1"/>
</dbReference>
<protein>
    <recommendedName>
        <fullName evidence="14">Phosphotransferase</fullName>
        <ecNumber evidence="14">2.7.1.-</ecNumber>
    </recommendedName>
</protein>
<evidence type="ECO:0000256" key="7">
    <source>
        <dbReference type="ARBA" id="ARBA00022840"/>
    </source>
</evidence>
<feature type="domain" description="Hexokinase N-terminal" evidence="15">
    <location>
        <begin position="11"/>
        <end position="203"/>
    </location>
</feature>
<proteinExistence type="inferred from homology"/>
<organism evidence="17 18">
    <name type="scientific">Drosophila lebanonensis</name>
    <name type="common">Fruit fly</name>
    <name type="synonym">Scaptodrosophila lebanonensis</name>
    <dbReference type="NCBI Taxonomy" id="7225"/>
    <lineage>
        <taxon>Eukaryota</taxon>
        <taxon>Metazoa</taxon>
        <taxon>Ecdysozoa</taxon>
        <taxon>Arthropoda</taxon>
        <taxon>Hexapoda</taxon>
        <taxon>Insecta</taxon>
        <taxon>Pterygota</taxon>
        <taxon>Neoptera</taxon>
        <taxon>Endopterygota</taxon>
        <taxon>Diptera</taxon>
        <taxon>Brachycera</taxon>
        <taxon>Muscomorpha</taxon>
        <taxon>Ephydroidea</taxon>
        <taxon>Drosophilidae</taxon>
        <taxon>Scaptodrosophila</taxon>
    </lineage>
</organism>
<dbReference type="Proteomes" id="UP000504634">
    <property type="component" value="Unplaced"/>
</dbReference>
<name>A0A6J2TLN5_DROLE</name>
<dbReference type="GO" id="GO:0006006">
    <property type="term" value="P:glucose metabolic process"/>
    <property type="evidence" value="ECO:0007669"/>
    <property type="project" value="TreeGrafter"/>
</dbReference>
<dbReference type="Pfam" id="PF00349">
    <property type="entry name" value="Hexokinase_1"/>
    <property type="match status" value="1"/>
</dbReference>
<keyword evidence="4 14" id="KW-0808">Transferase</keyword>
<evidence type="ECO:0000256" key="1">
    <source>
        <dbReference type="ARBA" id="ARBA00004888"/>
    </source>
</evidence>
<dbReference type="InterPro" id="IPR022672">
    <property type="entry name" value="Hexokinase_N"/>
</dbReference>
<evidence type="ECO:0000256" key="6">
    <source>
        <dbReference type="ARBA" id="ARBA00022777"/>
    </source>
</evidence>
<dbReference type="Gene3D" id="3.30.420.40">
    <property type="match status" value="1"/>
</dbReference>
<evidence type="ECO:0000256" key="13">
    <source>
        <dbReference type="ARBA" id="ARBA00059457"/>
    </source>
</evidence>
<evidence type="ECO:0000256" key="5">
    <source>
        <dbReference type="ARBA" id="ARBA00022741"/>
    </source>
</evidence>
<evidence type="ECO:0000256" key="14">
    <source>
        <dbReference type="RuleBase" id="RU362007"/>
    </source>
</evidence>
<comment type="catalytic activity">
    <reaction evidence="11">
        <text>D-glucose + ATP = D-glucose 6-phosphate + ADP + H(+)</text>
        <dbReference type="Rhea" id="RHEA:17825"/>
        <dbReference type="ChEBI" id="CHEBI:4167"/>
        <dbReference type="ChEBI" id="CHEBI:15378"/>
        <dbReference type="ChEBI" id="CHEBI:30616"/>
        <dbReference type="ChEBI" id="CHEBI:61548"/>
        <dbReference type="ChEBI" id="CHEBI:456216"/>
        <dbReference type="EC" id="2.7.1.1"/>
    </reaction>
    <physiologicalReaction direction="left-to-right" evidence="11">
        <dbReference type="Rhea" id="RHEA:17826"/>
    </physiologicalReaction>
</comment>
<dbReference type="InterPro" id="IPR001312">
    <property type="entry name" value="Hexokinase"/>
</dbReference>
<dbReference type="RefSeq" id="XP_030376043.1">
    <property type="nucleotide sequence ID" value="XM_030520183.1"/>
</dbReference>
<evidence type="ECO:0000256" key="4">
    <source>
        <dbReference type="ARBA" id="ARBA00022679"/>
    </source>
</evidence>
<comment type="function">
    <text evidence="13">Catalyzes the phosphorylation of various hexoses to hexose 6-phosphate.</text>
</comment>
<dbReference type="AlphaFoldDB" id="A0A6J2TLN5"/>